<name>A0A284S9X9_ARMOS</name>
<keyword evidence="4" id="KW-1185">Reference proteome</keyword>
<gene>
    <name evidence="2" type="ORF">ARMOST_21375</name>
    <name evidence="3" type="ORF">ARMOST_22558</name>
</gene>
<dbReference type="EMBL" id="FUEG01000078">
    <property type="protein sequence ID" value="SJL18955.1"/>
    <property type="molecule type" value="Genomic_DNA"/>
</dbReference>
<evidence type="ECO:0000256" key="1">
    <source>
        <dbReference type="SAM" id="MobiDB-lite"/>
    </source>
</evidence>
<dbReference type="Proteomes" id="UP000219338">
    <property type="component" value="Unassembled WGS sequence"/>
</dbReference>
<reference evidence="2" key="2">
    <citation type="submission" date="2017-01" db="EMBL/GenBank/DDBJ databases">
        <authorList>
            <person name="Mah S.A."/>
            <person name="Swanson W.J."/>
            <person name="Moy G.W."/>
            <person name="Vacquier V.D."/>
        </authorList>
    </citation>
    <scope>NUCLEOTIDE SEQUENCE [LARGE SCALE GENOMIC DNA]</scope>
    <source>
        <strain evidence="2">C18/9</strain>
    </source>
</reference>
<feature type="compositionally biased region" description="Polar residues" evidence="1">
    <location>
        <begin position="171"/>
        <end position="192"/>
    </location>
</feature>
<organism evidence="2 4">
    <name type="scientific">Armillaria ostoyae</name>
    <name type="common">Armillaria root rot fungus</name>
    <dbReference type="NCBI Taxonomy" id="47428"/>
    <lineage>
        <taxon>Eukaryota</taxon>
        <taxon>Fungi</taxon>
        <taxon>Dikarya</taxon>
        <taxon>Basidiomycota</taxon>
        <taxon>Agaricomycotina</taxon>
        <taxon>Agaricomycetes</taxon>
        <taxon>Agaricomycetidae</taxon>
        <taxon>Agaricales</taxon>
        <taxon>Marasmiineae</taxon>
        <taxon>Physalacriaceae</taxon>
        <taxon>Armillaria</taxon>
    </lineage>
</organism>
<feature type="region of interest" description="Disordered" evidence="1">
    <location>
        <begin position="153"/>
        <end position="206"/>
    </location>
</feature>
<reference evidence="4" key="1">
    <citation type="journal article" date="2017" name="Nat. Ecol. Evol.">
        <title>Genome expansion and lineage-specific genetic innovations in the forest pathogenic fungi Armillaria.</title>
        <authorList>
            <person name="Sipos G."/>
            <person name="Prasanna A.N."/>
            <person name="Walter M.C."/>
            <person name="O'Connor E."/>
            <person name="Balint B."/>
            <person name="Krizsan K."/>
            <person name="Kiss B."/>
            <person name="Hess J."/>
            <person name="Varga T."/>
            <person name="Slot J."/>
            <person name="Riley R."/>
            <person name="Boka B."/>
            <person name="Rigling D."/>
            <person name="Barry K."/>
            <person name="Lee J."/>
            <person name="Mihaltcheva S."/>
            <person name="LaButti K."/>
            <person name="Lipzen A."/>
            <person name="Waldron R."/>
            <person name="Moloney N.M."/>
            <person name="Sperisen C."/>
            <person name="Kredics L."/>
            <person name="Vagvoelgyi C."/>
            <person name="Patrignani A."/>
            <person name="Fitzpatrick D."/>
            <person name="Nagy I."/>
            <person name="Doyle S."/>
            <person name="Anderson J.B."/>
            <person name="Grigoriev I.V."/>
            <person name="Gueldener U."/>
            <person name="Muensterkoetter M."/>
            <person name="Nagy L.G."/>
        </authorList>
    </citation>
    <scope>NUCLEOTIDE SEQUENCE [LARGE SCALE GENOMIC DNA]</scope>
    <source>
        <strain evidence="4">C18/9</strain>
    </source>
</reference>
<sequence length="262" mass="28470">MSIWSRLLVVNGPDSVTVVVKPDVRVVSSSSLRLELAQITEADKRALSLKGKTKVYEQATKWLEKAKAALTKATDGADSDGENLMYDKKVVSAARKLTAARTKLRHAHTAYEQSLGARRALDDAALCTDNASLRAYLVQYSLADSVDGSERRLLKVSSRPTTVSLEPCQPTAGSSRHGSNATEANPSTSARGVSSDRALTPPLPATESGKVEAKFEWLSDVELIERVESDPDWPSDVELIAPRKRKASRTVIQGDVKRVKNN</sequence>
<proteinExistence type="predicted"/>
<dbReference type="AlphaFoldDB" id="A0A284S9X9"/>
<protein>
    <submittedName>
        <fullName evidence="2">Uncharacterized protein</fullName>
    </submittedName>
</protein>
<dbReference type="OrthoDB" id="3114225at2759"/>
<evidence type="ECO:0000313" key="2">
    <source>
        <dbReference type="EMBL" id="SJL17813.1"/>
    </source>
</evidence>
<accession>A0A284S9X9</accession>
<evidence type="ECO:0000313" key="4">
    <source>
        <dbReference type="Proteomes" id="UP000219338"/>
    </source>
</evidence>
<dbReference type="EMBL" id="FUEG01000048">
    <property type="protein sequence ID" value="SJL17813.1"/>
    <property type="molecule type" value="Genomic_DNA"/>
</dbReference>
<evidence type="ECO:0000313" key="3">
    <source>
        <dbReference type="EMBL" id="SJL18955.1"/>
    </source>
</evidence>